<dbReference type="Pfam" id="PF03221">
    <property type="entry name" value="HTH_Tnp_Tc5"/>
    <property type="match status" value="1"/>
</dbReference>
<dbReference type="InterPro" id="IPR009057">
    <property type="entry name" value="Homeodomain-like_sf"/>
</dbReference>
<keyword evidence="8 10" id="KW-0472">Membrane</keyword>
<feature type="transmembrane region" description="Helical" evidence="10">
    <location>
        <begin position="792"/>
        <end position="811"/>
    </location>
</feature>
<organism evidence="12 13">
    <name type="scientific">Aphis craccivora</name>
    <name type="common">Cowpea aphid</name>
    <dbReference type="NCBI Taxonomy" id="307492"/>
    <lineage>
        <taxon>Eukaryota</taxon>
        <taxon>Metazoa</taxon>
        <taxon>Ecdysozoa</taxon>
        <taxon>Arthropoda</taxon>
        <taxon>Hexapoda</taxon>
        <taxon>Insecta</taxon>
        <taxon>Pterygota</taxon>
        <taxon>Neoptera</taxon>
        <taxon>Paraneoptera</taxon>
        <taxon>Hemiptera</taxon>
        <taxon>Sternorrhyncha</taxon>
        <taxon>Aphidomorpha</taxon>
        <taxon>Aphidoidea</taxon>
        <taxon>Aphididae</taxon>
        <taxon>Aphidini</taxon>
        <taxon>Aphis</taxon>
        <taxon>Aphis</taxon>
    </lineage>
</organism>
<proteinExistence type="predicted"/>
<feature type="transmembrane region" description="Helical" evidence="10">
    <location>
        <begin position="77"/>
        <end position="97"/>
    </location>
</feature>
<dbReference type="InterPro" id="IPR007889">
    <property type="entry name" value="HTH_Psq"/>
</dbReference>
<feature type="transmembrane region" description="Helical" evidence="10">
    <location>
        <begin position="49"/>
        <end position="70"/>
    </location>
</feature>
<feature type="transmembrane region" description="Helical" evidence="10">
    <location>
        <begin position="757"/>
        <end position="780"/>
    </location>
</feature>
<evidence type="ECO:0000256" key="2">
    <source>
        <dbReference type="ARBA" id="ARBA00004127"/>
    </source>
</evidence>
<feature type="domain" description="HTH CENPB-type" evidence="11">
    <location>
        <begin position="198"/>
        <end position="269"/>
    </location>
</feature>
<keyword evidence="6" id="KW-0333">Golgi apparatus</keyword>
<evidence type="ECO:0000313" key="12">
    <source>
        <dbReference type="EMBL" id="KAF0763161.1"/>
    </source>
</evidence>
<evidence type="ECO:0000256" key="6">
    <source>
        <dbReference type="ARBA" id="ARBA00023034"/>
    </source>
</evidence>
<dbReference type="Proteomes" id="UP000478052">
    <property type="component" value="Unassembled WGS sequence"/>
</dbReference>
<feature type="transmembrane region" description="Helical" evidence="10">
    <location>
        <begin position="823"/>
        <end position="844"/>
    </location>
</feature>
<reference evidence="12 13" key="1">
    <citation type="submission" date="2019-08" db="EMBL/GenBank/DDBJ databases">
        <title>Whole genome of Aphis craccivora.</title>
        <authorList>
            <person name="Voronova N.V."/>
            <person name="Shulinski R.S."/>
            <person name="Bandarenka Y.V."/>
            <person name="Zhorov D.G."/>
            <person name="Warner D."/>
        </authorList>
    </citation>
    <scope>NUCLEOTIDE SEQUENCE [LARGE SCALE GENOMIC DNA]</scope>
    <source>
        <strain evidence="12">180601</strain>
        <tissue evidence="12">Whole Body</tissue>
    </source>
</reference>
<keyword evidence="7" id="KW-0238">DNA-binding</keyword>
<evidence type="ECO:0000256" key="8">
    <source>
        <dbReference type="ARBA" id="ARBA00023136"/>
    </source>
</evidence>
<evidence type="ECO:0000256" key="5">
    <source>
        <dbReference type="ARBA" id="ARBA00022989"/>
    </source>
</evidence>
<dbReference type="AlphaFoldDB" id="A0A6G0YZ07"/>
<name>A0A6G0YZ07_APHCR</name>
<dbReference type="Pfam" id="PF03184">
    <property type="entry name" value="DDE_1"/>
    <property type="match status" value="1"/>
</dbReference>
<dbReference type="PROSITE" id="PS51253">
    <property type="entry name" value="HTH_CENPB"/>
    <property type="match status" value="1"/>
</dbReference>
<sequence>MGENKIPRLVLTTVVGLKLPQPNAHLYFRFKSVIVFYSTLAAMDESTFLMLLSVLMLVASYLSGSVPLVMSMSEAKLELVSLFGAGLLVGTALAVIIPEGIHSLYSTVAPHKTSYFGYFIHTIVMSLSKPSQGKKRKHISLSLNDKLCVIEKLEEGASVLSICAQYGIAKQTVSDIRKKKDDIRNFVLKFNIEKETSVVKRMRLPLDQSLDDAVYKWICQLRSSGLAVRGVEIQAAADKLAKQLNINNFKASSGWLFRFRRRHNITNKKICGASLSTDNEAVETFRKKLSDILKAENILPSQLYNYGETELYWRTLPDSTQVSKAHTNTPGWKISKDRVSVLLCANADGNHMLKPVIVGISKKPRAIKNIMDKLPVHYYNSKNARFTSDITIDWFQKKAVPEIRRYQTEILKIPDNKVKALVLLDNCPAHPQVEQLTSDDKKITCMFLPANTTSLIQPMNQGVIYTAKRLYKKKFLNEILEVDEPAADEEDKRGYKMLQNLKDHNIRSMIYNFASAVKDIKPLTLINSWKKLLINEEVEPDMAELETEDFRKIFHRGGENLVTLEDIEFWLEADEYDLDYHILTEEEIVENMTTAGSSETDECDQDEADNNINPKQKLGEIKDHLNNVIKYVEDNNDENISAYYEHLRHLRELIIKDSADNITVAVDFSEVNFHSVIGVTLVLGFTLMLLVDQLSSKYTKGKFIFGDLYYIFKDVEAGLASRNSGSMTATLGLVVHAAADGIALGAAAASTQTEVEMIVFIAIMLHKAPAAFGLVTILLHHGLDKKRIRRHLLVFSMAAPVGALLTFFCIGQESKETLSSMNATGAAMLFSAGTFLYVATVHVLPELMVKASRGGSDTFNPLQLLCLVCGTVTPLMLSVHHGH</sequence>
<evidence type="ECO:0000256" key="10">
    <source>
        <dbReference type="SAM" id="Phobius"/>
    </source>
</evidence>
<dbReference type="GO" id="GO:0000139">
    <property type="term" value="C:Golgi membrane"/>
    <property type="evidence" value="ECO:0007669"/>
    <property type="project" value="UniProtKB-SubCell"/>
</dbReference>
<dbReference type="GO" id="GO:0006829">
    <property type="term" value="P:zinc ion transport"/>
    <property type="evidence" value="ECO:0007669"/>
    <property type="project" value="InterPro"/>
</dbReference>
<dbReference type="InterPro" id="IPR006600">
    <property type="entry name" value="HTH_CenpB_DNA-bd_dom"/>
</dbReference>
<dbReference type="Pfam" id="PF04218">
    <property type="entry name" value="CENP-B_N"/>
    <property type="match status" value="1"/>
</dbReference>
<comment type="caution">
    <text evidence="12">The sequence shown here is derived from an EMBL/GenBank/DDBJ whole genome shotgun (WGS) entry which is preliminary data.</text>
</comment>
<dbReference type="Gene3D" id="1.10.10.60">
    <property type="entry name" value="Homeodomain-like"/>
    <property type="match status" value="2"/>
</dbReference>
<keyword evidence="5 10" id="KW-1133">Transmembrane helix</keyword>
<dbReference type="PANTHER" id="PTHR16133:SF0">
    <property type="entry name" value="ZINC_IRON REGULATED TRANSPORTER-RELATED PROTEIN 102B, ISOFORM E"/>
    <property type="match status" value="1"/>
</dbReference>
<evidence type="ECO:0000256" key="7">
    <source>
        <dbReference type="ARBA" id="ARBA00023125"/>
    </source>
</evidence>
<dbReference type="PANTHER" id="PTHR16133">
    <property type="entry name" value="SOLUTE CARRIER FAMILY 39 ZINC TRANSPORTER , MEMBER 9-RELATED"/>
    <property type="match status" value="1"/>
</dbReference>
<keyword evidence="4 10" id="KW-0812">Transmembrane</keyword>
<evidence type="ECO:0000256" key="1">
    <source>
        <dbReference type="ARBA" id="ARBA00004123"/>
    </source>
</evidence>
<protein>
    <submittedName>
        <fullName evidence="12">Tigger transposable element-derived protein 7 isoform X1</fullName>
    </submittedName>
</protein>
<gene>
    <name evidence="12" type="ORF">FWK35_00013053</name>
</gene>
<evidence type="ECO:0000259" key="11">
    <source>
        <dbReference type="PROSITE" id="PS51253"/>
    </source>
</evidence>
<feature type="transmembrane region" description="Helical" evidence="10">
    <location>
        <begin position="671"/>
        <end position="691"/>
    </location>
</feature>
<dbReference type="OrthoDB" id="6607528at2759"/>
<dbReference type="SUPFAM" id="SSF46689">
    <property type="entry name" value="Homeodomain-like"/>
    <property type="match status" value="2"/>
</dbReference>
<dbReference type="GO" id="GO:0005634">
    <property type="term" value="C:nucleus"/>
    <property type="evidence" value="ECO:0007669"/>
    <property type="project" value="UniProtKB-SubCell"/>
</dbReference>
<keyword evidence="9" id="KW-0539">Nucleus</keyword>
<dbReference type="InterPro" id="IPR045891">
    <property type="entry name" value="ZIP9"/>
</dbReference>
<evidence type="ECO:0000256" key="4">
    <source>
        <dbReference type="ARBA" id="ARBA00022692"/>
    </source>
</evidence>
<dbReference type="EMBL" id="VUJU01001951">
    <property type="protein sequence ID" value="KAF0763161.1"/>
    <property type="molecule type" value="Genomic_DNA"/>
</dbReference>
<dbReference type="Pfam" id="PF02535">
    <property type="entry name" value="Zip"/>
    <property type="match status" value="1"/>
</dbReference>
<dbReference type="GO" id="GO:0046873">
    <property type="term" value="F:metal ion transmembrane transporter activity"/>
    <property type="evidence" value="ECO:0007669"/>
    <property type="project" value="InterPro"/>
</dbReference>
<feature type="transmembrane region" description="Helical" evidence="10">
    <location>
        <begin position="731"/>
        <end position="751"/>
    </location>
</feature>
<evidence type="ECO:0000313" key="13">
    <source>
        <dbReference type="Proteomes" id="UP000478052"/>
    </source>
</evidence>
<keyword evidence="13" id="KW-1185">Reference proteome</keyword>
<dbReference type="InterPro" id="IPR003689">
    <property type="entry name" value="ZIP"/>
</dbReference>
<evidence type="ECO:0000256" key="9">
    <source>
        <dbReference type="ARBA" id="ARBA00023242"/>
    </source>
</evidence>
<dbReference type="SMART" id="SM00674">
    <property type="entry name" value="CENPB"/>
    <property type="match status" value="1"/>
</dbReference>
<evidence type="ECO:0000256" key="3">
    <source>
        <dbReference type="ARBA" id="ARBA00004394"/>
    </source>
</evidence>
<accession>A0A6G0YZ07</accession>
<dbReference type="GO" id="GO:0003677">
    <property type="term" value="F:DNA binding"/>
    <property type="evidence" value="ECO:0007669"/>
    <property type="project" value="UniProtKB-KW"/>
</dbReference>
<comment type="subcellular location">
    <subcellularLocation>
        <location evidence="2">Endomembrane system</location>
        <topology evidence="2">Multi-pass membrane protein</topology>
    </subcellularLocation>
    <subcellularLocation>
        <location evidence="3">Golgi apparatus membrane</location>
    </subcellularLocation>
    <subcellularLocation>
        <location evidence="1">Nucleus</location>
    </subcellularLocation>
</comment>
<dbReference type="InterPro" id="IPR004875">
    <property type="entry name" value="DDE_SF_endonuclease_dom"/>
</dbReference>